<dbReference type="STRING" id="266779.Meso_1886"/>
<dbReference type="Pfam" id="PF05521">
    <property type="entry name" value="Phage_HCP"/>
    <property type="match status" value="1"/>
</dbReference>
<accession>Q11H46</accession>
<dbReference type="NCBIfam" id="TIGR01563">
    <property type="entry name" value="gp16_SPP1"/>
    <property type="match status" value="1"/>
</dbReference>
<sequence length="105" mass="11771">MRAGKLDRTITIQRFTETYDEVGTPVQEWADLATVRAQIIQVTTEEFTRGWGASSEAAIVFRIRHINGLTLADRVSYGGKTYDLKEVKEIGRRRGLDLRATAAEG</sequence>
<dbReference type="OrthoDB" id="7478737at2"/>
<protein>
    <submittedName>
        <fullName evidence="1">Phage head-tail adaptor, putative</fullName>
    </submittedName>
</protein>
<organism evidence="1">
    <name type="scientific">Chelativorans sp. (strain BNC1)</name>
    <dbReference type="NCBI Taxonomy" id="266779"/>
    <lineage>
        <taxon>Bacteria</taxon>
        <taxon>Pseudomonadati</taxon>
        <taxon>Pseudomonadota</taxon>
        <taxon>Alphaproteobacteria</taxon>
        <taxon>Hyphomicrobiales</taxon>
        <taxon>Phyllobacteriaceae</taxon>
        <taxon>Chelativorans</taxon>
    </lineage>
</organism>
<proteinExistence type="predicted"/>
<gene>
    <name evidence="1" type="ordered locus">Meso_1886</name>
</gene>
<dbReference type="AlphaFoldDB" id="Q11H46"/>
<reference evidence="1" key="1">
    <citation type="submission" date="2006-06" db="EMBL/GenBank/DDBJ databases">
        <title>Complete sequence of chromosome of Chelativorans sp. BNC1.</title>
        <authorList>
            <consortium name="US DOE Joint Genome Institute"/>
            <person name="Copeland A."/>
            <person name="Lucas S."/>
            <person name="Lapidus A."/>
            <person name="Barry K."/>
            <person name="Detter J.C."/>
            <person name="Glavina del Rio T."/>
            <person name="Hammon N."/>
            <person name="Israni S."/>
            <person name="Dalin E."/>
            <person name="Tice H."/>
            <person name="Pitluck S."/>
            <person name="Chertkov O."/>
            <person name="Brettin T."/>
            <person name="Bruce D."/>
            <person name="Han C."/>
            <person name="Tapia R."/>
            <person name="Gilna P."/>
            <person name="Schmutz J."/>
            <person name="Larimer F."/>
            <person name="Land M."/>
            <person name="Hauser L."/>
            <person name="Kyrpides N."/>
            <person name="Mikhailova N."/>
            <person name="Richardson P."/>
        </authorList>
    </citation>
    <scope>NUCLEOTIDE SEQUENCE</scope>
    <source>
        <strain evidence="1">BNC1</strain>
    </source>
</reference>
<dbReference type="EMBL" id="CP000390">
    <property type="protein sequence ID" value="ABG63279.1"/>
    <property type="molecule type" value="Genomic_DNA"/>
</dbReference>
<dbReference type="InterPro" id="IPR008767">
    <property type="entry name" value="Phage_SPP1_head-tail_adaptor"/>
</dbReference>
<dbReference type="Gene3D" id="2.40.10.270">
    <property type="entry name" value="Bacteriophage SPP1 head-tail adaptor protein"/>
    <property type="match status" value="1"/>
</dbReference>
<dbReference type="HOGENOM" id="CLU_147810_6_1_5"/>
<dbReference type="InterPro" id="IPR038666">
    <property type="entry name" value="SSP1_head-tail_sf"/>
</dbReference>
<name>Q11H46_CHESB</name>
<dbReference type="KEGG" id="mes:Meso_1886"/>
<dbReference type="eggNOG" id="COG5614">
    <property type="taxonomic scope" value="Bacteria"/>
</dbReference>
<evidence type="ECO:0000313" key="1">
    <source>
        <dbReference type="EMBL" id="ABG63279.1"/>
    </source>
</evidence>